<name>A0A146LBC1_LYGHE</name>
<dbReference type="EMBL" id="GDHC01013764">
    <property type="protein sequence ID" value="JAQ04865.1"/>
    <property type="molecule type" value="Transcribed_RNA"/>
</dbReference>
<protein>
    <submittedName>
        <fullName evidence="1">Uncharacterized protein</fullName>
    </submittedName>
</protein>
<organism evidence="1">
    <name type="scientific">Lygus hesperus</name>
    <name type="common">Western plant bug</name>
    <dbReference type="NCBI Taxonomy" id="30085"/>
    <lineage>
        <taxon>Eukaryota</taxon>
        <taxon>Metazoa</taxon>
        <taxon>Ecdysozoa</taxon>
        <taxon>Arthropoda</taxon>
        <taxon>Hexapoda</taxon>
        <taxon>Insecta</taxon>
        <taxon>Pterygota</taxon>
        <taxon>Neoptera</taxon>
        <taxon>Paraneoptera</taxon>
        <taxon>Hemiptera</taxon>
        <taxon>Heteroptera</taxon>
        <taxon>Panheteroptera</taxon>
        <taxon>Cimicomorpha</taxon>
        <taxon>Miridae</taxon>
        <taxon>Mirini</taxon>
        <taxon>Lygus</taxon>
    </lineage>
</organism>
<proteinExistence type="predicted"/>
<evidence type="ECO:0000313" key="1">
    <source>
        <dbReference type="EMBL" id="JAQ04865.1"/>
    </source>
</evidence>
<dbReference type="AlphaFoldDB" id="A0A146LBC1"/>
<sequence>MRQGRVYIQEGVADARAMLQRTVFSSAGQSYNHGGGGGSRCGVRDGEHGTASLIQIPAAVLCVLLGLSHAATSILADIPASRDGSRHRHAHQPVLLSHHASYTLSHGALQEVDEKSGNLGVEDWVMDTYY</sequence>
<reference evidence="1" key="1">
    <citation type="journal article" date="2016" name="Gigascience">
        <title>De novo construction of an expanded transcriptome assembly for the western tarnished plant bug, Lygus hesperus.</title>
        <authorList>
            <person name="Tassone E.E."/>
            <person name="Geib S.M."/>
            <person name="Hall B."/>
            <person name="Fabrick J.A."/>
            <person name="Brent C.S."/>
            <person name="Hull J.J."/>
        </authorList>
    </citation>
    <scope>NUCLEOTIDE SEQUENCE</scope>
</reference>
<gene>
    <name evidence="1" type="ORF">g.17187</name>
</gene>
<accession>A0A146LBC1</accession>